<protein>
    <submittedName>
        <fullName evidence="2">Uncharacterized protein</fullName>
    </submittedName>
</protein>
<organism evidence="2 3">
    <name type="scientific">Cuscuta campestris</name>
    <dbReference type="NCBI Taxonomy" id="132261"/>
    <lineage>
        <taxon>Eukaryota</taxon>
        <taxon>Viridiplantae</taxon>
        <taxon>Streptophyta</taxon>
        <taxon>Embryophyta</taxon>
        <taxon>Tracheophyta</taxon>
        <taxon>Spermatophyta</taxon>
        <taxon>Magnoliopsida</taxon>
        <taxon>eudicotyledons</taxon>
        <taxon>Gunneridae</taxon>
        <taxon>Pentapetalae</taxon>
        <taxon>asterids</taxon>
        <taxon>lamiids</taxon>
        <taxon>Solanales</taxon>
        <taxon>Convolvulaceae</taxon>
        <taxon>Cuscuteae</taxon>
        <taxon>Cuscuta</taxon>
        <taxon>Cuscuta subgen. Grammica</taxon>
        <taxon>Cuscuta sect. Cleistogrammica</taxon>
    </lineage>
</organism>
<gene>
    <name evidence="2" type="ORF">CCAM_LOCUS28883</name>
</gene>
<accession>A0A484MEU5</accession>
<proteinExistence type="predicted"/>
<dbReference type="AlphaFoldDB" id="A0A484MEU5"/>
<keyword evidence="3" id="KW-1185">Reference proteome</keyword>
<feature type="region of interest" description="Disordered" evidence="1">
    <location>
        <begin position="87"/>
        <end position="112"/>
    </location>
</feature>
<dbReference type="EMBL" id="OOIL02003346">
    <property type="protein sequence ID" value="VFQ87107.1"/>
    <property type="molecule type" value="Genomic_DNA"/>
</dbReference>
<sequence length="112" mass="12364">MYLMLGRIPSVVLGSALMLELLPRPLLTLLKDVIPLKVKECKDTLGLNLAAMDHLKLCWSSPAPRTWLLKLENLDEFEIKDPCMKSDESVVDGNGNATMLKPRGQATSSAKD</sequence>
<dbReference type="Proteomes" id="UP000595140">
    <property type="component" value="Unassembled WGS sequence"/>
</dbReference>
<name>A0A484MEU5_9ASTE</name>
<dbReference type="OrthoDB" id="407922at2759"/>
<reference evidence="2 3" key="1">
    <citation type="submission" date="2018-04" db="EMBL/GenBank/DDBJ databases">
        <authorList>
            <person name="Vogel A."/>
        </authorList>
    </citation>
    <scope>NUCLEOTIDE SEQUENCE [LARGE SCALE GENOMIC DNA]</scope>
</reference>
<evidence type="ECO:0000256" key="1">
    <source>
        <dbReference type="SAM" id="MobiDB-lite"/>
    </source>
</evidence>
<evidence type="ECO:0000313" key="3">
    <source>
        <dbReference type="Proteomes" id="UP000595140"/>
    </source>
</evidence>
<evidence type="ECO:0000313" key="2">
    <source>
        <dbReference type="EMBL" id="VFQ87107.1"/>
    </source>
</evidence>